<evidence type="ECO:0000259" key="3">
    <source>
        <dbReference type="PROSITE" id="PS51352"/>
    </source>
</evidence>
<organism evidence="4 5">
    <name type="scientific">Paraburkholderia sabiae</name>
    <dbReference type="NCBI Taxonomy" id="273251"/>
    <lineage>
        <taxon>Bacteria</taxon>
        <taxon>Pseudomonadati</taxon>
        <taxon>Pseudomonadota</taxon>
        <taxon>Betaproteobacteria</taxon>
        <taxon>Burkholderiales</taxon>
        <taxon>Burkholderiaceae</taxon>
        <taxon>Paraburkholderia</taxon>
    </lineage>
</organism>
<dbReference type="PROSITE" id="PS00194">
    <property type="entry name" value="THIOREDOXIN_1"/>
    <property type="match status" value="1"/>
</dbReference>
<name>A0ABU9QCY7_9BURK</name>
<dbReference type="Pfam" id="PF00578">
    <property type="entry name" value="AhpC-TSA"/>
    <property type="match status" value="1"/>
</dbReference>
<proteinExistence type="predicted"/>
<feature type="signal peptide" evidence="2">
    <location>
        <begin position="1"/>
        <end position="28"/>
    </location>
</feature>
<accession>A0ABU9QCY7</accession>
<feature type="chain" id="PRO_5045845832" evidence="2">
    <location>
        <begin position="29"/>
        <end position="177"/>
    </location>
</feature>
<gene>
    <name evidence="4" type="ORF">V4C55_16060</name>
</gene>
<keyword evidence="5" id="KW-1185">Reference proteome</keyword>
<dbReference type="InterPro" id="IPR013766">
    <property type="entry name" value="Thioredoxin_domain"/>
</dbReference>
<dbReference type="Gene3D" id="3.40.30.10">
    <property type="entry name" value="Glutaredoxin"/>
    <property type="match status" value="1"/>
</dbReference>
<evidence type="ECO:0000256" key="2">
    <source>
        <dbReference type="SAM" id="SignalP"/>
    </source>
</evidence>
<evidence type="ECO:0000313" key="5">
    <source>
        <dbReference type="Proteomes" id="UP001494588"/>
    </source>
</evidence>
<dbReference type="RefSeq" id="WP_201649247.1">
    <property type="nucleotide sequence ID" value="NZ_CAJHCS010000004.1"/>
</dbReference>
<evidence type="ECO:0000256" key="1">
    <source>
        <dbReference type="ARBA" id="ARBA00023284"/>
    </source>
</evidence>
<dbReference type="InterPro" id="IPR036249">
    <property type="entry name" value="Thioredoxin-like_sf"/>
</dbReference>
<dbReference type="InterPro" id="IPR000866">
    <property type="entry name" value="AhpC/TSA"/>
</dbReference>
<evidence type="ECO:0000313" key="4">
    <source>
        <dbReference type="EMBL" id="MEM5287239.1"/>
    </source>
</evidence>
<feature type="domain" description="Thioredoxin" evidence="3">
    <location>
        <begin position="27"/>
        <end position="171"/>
    </location>
</feature>
<protein>
    <submittedName>
        <fullName evidence="4">TlpA disulfide reductase family protein</fullName>
    </submittedName>
</protein>
<dbReference type="PANTHER" id="PTHR42852">
    <property type="entry name" value="THIOL:DISULFIDE INTERCHANGE PROTEIN DSBE"/>
    <property type="match status" value="1"/>
</dbReference>
<reference evidence="4 5" key="1">
    <citation type="submission" date="2024-01" db="EMBL/GenBank/DDBJ databases">
        <title>The diversity of rhizobia nodulating Mimosa spp. in eleven states of Brazil covering several biomes is determined by host plant, location, and edaphic factors.</title>
        <authorList>
            <person name="Rouws L."/>
            <person name="Barauna A."/>
            <person name="Beukes C."/>
            <person name="De Faria S.M."/>
            <person name="Gross E."/>
            <person name="Dos Reis Junior F.B."/>
            <person name="Simon M."/>
            <person name="Maluk M."/>
            <person name="Odee D.W."/>
            <person name="Kenicer G."/>
            <person name="Young J.P.W."/>
            <person name="Reis V.M."/>
            <person name="Zilli J."/>
            <person name="James E.K."/>
        </authorList>
    </citation>
    <scope>NUCLEOTIDE SEQUENCE [LARGE SCALE GENOMIC DNA]</scope>
    <source>
        <strain evidence="4 5">JPY77</strain>
    </source>
</reference>
<dbReference type="SUPFAM" id="SSF52833">
    <property type="entry name" value="Thioredoxin-like"/>
    <property type="match status" value="1"/>
</dbReference>
<comment type="caution">
    <text evidence="4">The sequence shown here is derived from an EMBL/GenBank/DDBJ whole genome shotgun (WGS) entry which is preliminary data.</text>
</comment>
<dbReference type="PROSITE" id="PS51352">
    <property type="entry name" value="THIOREDOXIN_2"/>
    <property type="match status" value="1"/>
</dbReference>
<keyword evidence="2" id="KW-0732">Signal</keyword>
<sequence>MNPVSAMLGKSAACFAIALACTTTSALAAAPSAPSTIYQTQLQPLDGKLESLERYRGRPLVVNFWAPWCGPCRTEVPAFIALQNAYRGKAQFVGVALDEAPAVRAFAHDYGMNYPLYLAGMGGIATMLREGDTRGAVPFTVVYDGNGRKVGTITGLADPSKLEALLAAAIAATSSDH</sequence>
<dbReference type="PANTHER" id="PTHR42852:SF13">
    <property type="entry name" value="PROTEIN DIPZ"/>
    <property type="match status" value="1"/>
</dbReference>
<dbReference type="InterPro" id="IPR050553">
    <property type="entry name" value="Thioredoxin_ResA/DsbE_sf"/>
</dbReference>
<dbReference type="Proteomes" id="UP001494588">
    <property type="component" value="Unassembled WGS sequence"/>
</dbReference>
<dbReference type="CDD" id="cd02966">
    <property type="entry name" value="TlpA_like_family"/>
    <property type="match status" value="1"/>
</dbReference>
<dbReference type="EMBL" id="JAZHGC010000012">
    <property type="protein sequence ID" value="MEM5287239.1"/>
    <property type="molecule type" value="Genomic_DNA"/>
</dbReference>
<dbReference type="InterPro" id="IPR017937">
    <property type="entry name" value="Thioredoxin_CS"/>
</dbReference>
<keyword evidence="1" id="KW-0676">Redox-active center</keyword>